<dbReference type="InterPro" id="IPR003782">
    <property type="entry name" value="SCO1/SenC"/>
</dbReference>
<dbReference type="PANTHER" id="PTHR12151">
    <property type="entry name" value="ELECTRON TRANSPORT PROTIN SCO1/SENC FAMILY MEMBER"/>
    <property type="match status" value="1"/>
</dbReference>
<keyword evidence="2" id="KW-0186">Copper</keyword>
<evidence type="ECO:0000256" key="3">
    <source>
        <dbReference type="SAM" id="SignalP"/>
    </source>
</evidence>
<evidence type="ECO:0000256" key="2">
    <source>
        <dbReference type="ARBA" id="ARBA00023008"/>
    </source>
</evidence>
<dbReference type="Pfam" id="PF02630">
    <property type="entry name" value="SCO1-SenC"/>
    <property type="match status" value="1"/>
</dbReference>
<dbReference type="InterPro" id="IPR036249">
    <property type="entry name" value="Thioredoxin-like_sf"/>
</dbReference>
<feature type="signal peptide" evidence="3">
    <location>
        <begin position="1"/>
        <end position="24"/>
    </location>
</feature>
<gene>
    <name evidence="5" type="ORF">J2S07_001409</name>
</gene>
<evidence type="ECO:0000313" key="5">
    <source>
        <dbReference type="EMBL" id="MDQ0155105.1"/>
    </source>
</evidence>
<comment type="similarity">
    <text evidence="1">Belongs to the SCO1/2 family.</text>
</comment>
<dbReference type="Proteomes" id="UP001231362">
    <property type="component" value="Unassembled WGS sequence"/>
</dbReference>
<organism evidence="5 6">
    <name type="scientific">Anoxybacillus andreesenii</name>
    <dbReference type="NCBI Taxonomy" id="1325932"/>
    <lineage>
        <taxon>Bacteria</taxon>
        <taxon>Bacillati</taxon>
        <taxon>Bacillota</taxon>
        <taxon>Bacilli</taxon>
        <taxon>Bacillales</taxon>
        <taxon>Anoxybacillaceae</taxon>
        <taxon>Anoxybacillus</taxon>
    </lineage>
</organism>
<evidence type="ECO:0000313" key="6">
    <source>
        <dbReference type="Proteomes" id="UP001231362"/>
    </source>
</evidence>
<protein>
    <submittedName>
        <fullName evidence="5">Protein SCO1/2</fullName>
    </submittedName>
</protein>
<dbReference type="PROSITE" id="PS51257">
    <property type="entry name" value="PROKAR_LIPOPROTEIN"/>
    <property type="match status" value="1"/>
</dbReference>
<feature type="domain" description="Thioredoxin" evidence="4">
    <location>
        <begin position="26"/>
        <end position="191"/>
    </location>
</feature>
<dbReference type="RefSeq" id="WP_307149678.1">
    <property type="nucleotide sequence ID" value="NZ_JAUSTU010000005.1"/>
</dbReference>
<evidence type="ECO:0000259" key="4">
    <source>
        <dbReference type="PROSITE" id="PS51352"/>
    </source>
</evidence>
<keyword evidence="6" id="KW-1185">Reference proteome</keyword>
<dbReference type="PANTHER" id="PTHR12151:SF25">
    <property type="entry name" value="LINALOOL DEHYDRATASE_ISOMERASE DOMAIN-CONTAINING PROTEIN"/>
    <property type="match status" value="1"/>
</dbReference>
<dbReference type="InterPro" id="IPR013766">
    <property type="entry name" value="Thioredoxin_domain"/>
</dbReference>
<comment type="caution">
    <text evidence="5">The sequence shown here is derived from an EMBL/GenBank/DDBJ whole genome shotgun (WGS) entry which is preliminary data.</text>
</comment>
<proteinExistence type="inferred from homology"/>
<name>A0ABT9V2D6_9BACL</name>
<dbReference type="PROSITE" id="PS51352">
    <property type="entry name" value="THIOREDOXIN_2"/>
    <property type="match status" value="1"/>
</dbReference>
<reference evidence="5 6" key="1">
    <citation type="submission" date="2023-07" db="EMBL/GenBank/DDBJ databases">
        <title>Genomic Encyclopedia of Type Strains, Phase IV (KMG-IV): sequencing the most valuable type-strain genomes for metagenomic binning, comparative biology and taxonomic classification.</title>
        <authorList>
            <person name="Goeker M."/>
        </authorList>
    </citation>
    <scope>NUCLEOTIDE SEQUENCE [LARGE SCALE GENOMIC DNA]</scope>
    <source>
        <strain evidence="5 6">DSM 23948</strain>
    </source>
</reference>
<dbReference type="CDD" id="cd02968">
    <property type="entry name" value="SCO"/>
    <property type="match status" value="1"/>
</dbReference>
<keyword evidence="3" id="KW-0732">Signal</keyword>
<accession>A0ABT9V2D6</accession>
<feature type="chain" id="PRO_5046194994" evidence="3">
    <location>
        <begin position="25"/>
        <end position="191"/>
    </location>
</feature>
<dbReference type="SUPFAM" id="SSF52833">
    <property type="entry name" value="Thioredoxin-like"/>
    <property type="match status" value="1"/>
</dbReference>
<dbReference type="EMBL" id="JAUSTU010000005">
    <property type="protein sequence ID" value="MDQ0155105.1"/>
    <property type="molecule type" value="Genomic_DNA"/>
</dbReference>
<evidence type="ECO:0000256" key="1">
    <source>
        <dbReference type="ARBA" id="ARBA00010996"/>
    </source>
</evidence>
<dbReference type="Gene3D" id="3.40.30.10">
    <property type="entry name" value="Glutaredoxin"/>
    <property type="match status" value="1"/>
</dbReference>
<sequence length="191" mass="21968">MKSRRILMALMVLVLLSACGNTGIKDPLNYHIKDFTFTDHEGKKFGLKDLKGKVWVADFIFTNCTTICSPMTFNMAKLQKMAKEEGIENIEFVSFSVDPEVDTPEKLKEYGKNFDLDYSNYHFLTGYDQAFIESFALDNFKALVKKPENEDQVIHQGYFYLVDQKGTIMKYYKGSQDTPFADIITDMKALQ</sequence>